<keyword evidence="2" id="KW-1185">Reference proteome</keyword>
<name>A0A6I6DB95_9FIRM</name>
<protein>
    <submittedName>
        <fullName evidence="1">Uncharacterized protein</fullName>
    </submittedName>
</protein>
<dbReference type="AlphaFoldDB" id="A0A6I6DB95"/>
<dbReference type="KEGG" id="salq:SYNTR_1425"/>
<reference evidence="2" key="1">
    <citation type="journal article" date="2019" name="Microbiology">
        <title>Complete Genome Sequence of an Uncultured Bacterium of the Candidate Phylum Bipolaricaulota.</title>
        <authorList>
            <person name="Kadnikov V.V."/>
            <person name="Mardanov A.V."/>
            <person name="Beletsky A.V."/>
            <person name="Frank Y.A."/>
            <person name="Karnachuk O.V."/>
            <person name="Ravin N.V."/>
        </authorList>
    </citation>
    <scope>NUCLEOTIDE SEQUENCE [LARGE SCALE GENOMIC DNA]</scope>
</reference>
<gene>
    <name evidence="1" type="ORF">SYNTR_1425</name>
</gene>
<accession>A0A6I6DB95</accession>
<dbReference type="Proteomes" id="UP000426444">
    <property type="component" value="Chromosome"/>
</dbReference>
<evidence type="ECO:0000313" key="2">
    <source>
        <dbReference type="Proteomes" id="UP000426444"/>
    </source>
</evidence>
<dbReference type="EMBL" id="CP046457">
    <property type="protein sequence ID" value="QGU00019.1"/>
    <property type="molecule type" value="Genomic_DNA"/>
</dbReference>
<sequence>MKIINVPRVKRQLSSSKVYHIMCRGNEKKAFILDDKLKGTASLTCFGI</sequence>
<proteinExistence type="predicted"/>
<organism evidence="1 2">
    <name type="scientific">Candidatus Syntrophocurvum alkaliphilum</name>
    <dbReference type="NCBI Taxonomy" id="2293317"/>
    <lineage>
        <taxon>Bacteria</taxon>
        <taxon>Bacillati</taxon>
        <taxon>Bacillota</taxon>
        <taxon>Clostridia</taxon>
        <taxon>Eubacteriales</taxon>
        <taxon>Syntrophomonadaceae</taxon>
        <taxon>Candidatus Syntrophocurvum</taxon>
    </lineage>
</organism>
<evidence type="ECO:0000313" key="1">
    <source>
        <dbReference type="EMBL" id="QGU00019.1"/>
    </source>
</evidence>